<gene>
    <name evidence="2" type="ORF">ACFOGP_04135</name>
</gene>
<proteinExistence type="predicted"/>
<evidence type="ECO:0000259" key="1">
    <source>
        <dbReference type="Pfam" id="PF03886"/>
    </source>
</evidence>
<dbReference type="SUPFAM" id="SSF159594">
    <property type="entry name" value="XCC0632-like"/>
    <property type="match status" value="1"/>
</dbReference>
<keyword evidence="3" id="KW-1185">Reference proteome</keyword>
<dbReference type="Pfam" id="PF03886">
    <property type="entry name" value="ABC_trans_aux"/>
    <property type="match status" value="1"/>
</dbReference>
<name>A0ABV7GQS3_9RHOB</name>
<comment type="caution">
    <text evidence="2">The sequence shown here is derived from an EMBL/GenBank/DDBJ whole genome shotgun (WGS) entry which is preliminary data.</text>
</comment>
<accession>A0ABV7GQS3</accession>
<evidence type="ECO:0000313" key="2">
    <source>
        <dbReference type="EMBL" id="MFC3141881.1"/>
    </source>
</evidence>
<evidence type="ECO:0000313" key="3">
    <source>
        <dbReference type="Proteomes" id="UP001595632"/>
    </source>
</evidence>
<dbReference type="EMBL" id="JBHRTB010000010">
    <property type="protein sequence ID" value="MFC3141881.1"/>
    <property type="molecule type" value="Genomic_DNA"/>
</dbReference>
<protein>
    <submittedName>
        <fullName evidence="2">Membrane integrity-associated transporter subunit PqiC</fullName>
    </submittedName>
</protein>
<dbReference type="Proteomes" id="UP001595632">
    <property type="component" value="Unassembled WGS sequence"/>
</dbReference>
<dbReference type="PROSITE" id="PS51257">
    <property type="entry name" value="PROKAR_LIPOPROTEIN"/>
    <property type="match status" value="1"/>
</dbReference>
<organism evidence="2 3">
    <name type="scientific">Psychromarinibacter halotolerans</name>
    <dbReference type="NCBI Taxonomy" id="1775175"/>
    <lineage>
        <taxon>Bacteria</taxon>
        <taxon>Pseudomonadati</taxon>
        <taxon>Pseudomonadota</taxon>
        <taxon>Alphaproteobacteria</taxon>
        <taxon>Rhodobacterales</taxon>
        <taxon>Paracoccaceae</taxon>
        <taxon>Psychromarinibacter</taxon>
    </lineage>
</organism>
<dbReference type="InterPro" id="IPR005586">
    <property type="entry name" value="ABC_trans_aux"/>
</dbReference>
<reference evidence="3" key="1">
    <citation type="journal article" date="2019" name="Int. J. Syst. Evol. Microbiol.">
        <title>The Global Catalogue of Microorganisms (GCM) 10K type strain sequencing project: providing services to taxonomists for standard genome sequencing and annotation.</title>
        <authorList>
            <consortium name="The Broad Institute Genomics Platform"/>
            <consortium name="The Broad Institute Genome Sequencing Center for Infectious Disease"/>
            <person name="Wu L."/>
            <person name="Ma J."/>
        </authorList>
    </citation>
    <scope>NUCLEOTIDE SEQUENCE [LARGE SCALE GENOMIC DNA]</scope>
    <source>
        <strain evidence="3">KCTC 52366</strain>
    </source>
</reference>
<sequence>MKIRALTTLIAALALAACGEGGPRYLVDSPPSNLRVRAAVSTLLVRTVSLPTYAADEEIAFQDKNGVVKTSNSGLWADDPERATTLTVTRHLNAMTSAKVAPEPWPLPAPPDGVVDVRIENFIATNQGTFRISGQYFIGSEVPVQDDIFEDPDYVPRSLPAPLPDRVGIFDIAVALAGDGPSAIAEAQAAALTRLSEQIARDLVR</sequence>
<dbReference type="Gene3D" id="3.40.50.10610">
    <property type="entry name" value="ABC-type transport auxiliary lipoprotein component"/>
    <property type="match status" value="1"/>
</dbReference>
<feature type="domain" description="ABC-type transport auxiliary lipoprotein component" evidence="1">
    <location>
        <begin position="30"/>
        <end position="200"/>
    </location>
</feature>
<dbReference type="RefSeq" id="WP_275631871.1">
    <property type="nucleotide sequence ID" value="NZ_JARGYD010000002.1"/>
</dbReference>